<evidence type="ECO:0000313" key="1">
    <source>
        <dbReference type="EMBL" id="MBY8335726.1"/>
    </source>
</evidence>
<evidence type="ECO:0008006" key="3">
    <source>
        <dbReference type="Google" id="ProtNLM"/>
    </source>
</evidence>
<keyword evidence="2" id="KW-1185">Reference proteome</keyword>
<accession>A0ABS7P9Q9</accession>
<evidence type="ECO:0000313" key="2">
    <source>
        <dbReference type="Proteomes" id="UP000759298"/>
    </source>
</evidence>
<comment type="caution">
    <text evidence="1">The sequence shown here is derived from an EMBL/GenBank/DDBJ whole genome shotgun (WGS) entry which is preliminary data.</text>
</comment>
<protein>
    <recommendedName>
        <fullName evidence="3">Secreted protein</fullName>
    </recommendedName>
</protein>
<dbReference type="RefSeq" id="WP_222823497.1">
    <property type="nucleotide sequence ID" value="NZ_JAHWXP010000001.1"/>
</dbReference>
<name>A0ABS7P9Q9_9SPHN</name>
<dbReference type="EMBL" id="JAHWXP010000001">
    <property type="protein sequence ID" value="MBY8335726.1"/>
    <property type="molecule type" value="Genomic_DNA"/>
</dbReference>
<dbReference type="Proteomes" id="UP000759298">
    <property type="component" value="Unassembled WGS sequence"/>
</dbReference>
<sequence length="122" mass="13138">MLAFVLSLALAFGTAGTDGQEAESPPSLDCSYGGFEREFGGTQWTVFGCSDRKTIVIFTSKGNPAGPFYFIRYPKDDTFGLAGEGNGDRAYTSAAFEQLKAMSNADWSELLAELNSAPKVER</sequence>
<proteinExistence type="predicted"/>
<gene>
    <name evidence="1" type="ORF">KYN89_01570</name>
</gene>
<reference evidence="1 2" key="1">
    <citation type="submission" date="2021-07" db="EMBL/GenBank/DDBJ databases">
        <title>Alteriqipengyuania abyssalis NZ-12B nov, sp.nov isolated from deep sea sponge in pacific ocean.</title>
        <authorList>
            <person name="Tareen S."/>
            <person name="Wink J."/>
        </authorList>
    </citation>
    <scope>NUCLEOTIDE SEQUENCE [LARGE SCALE GENOMIC DNA]</scope>
    <source>
        <strain evidence="1 2">NZ-12B</strain>
    </source>
</reference>
<organism evidence="1 2">
    <name type="scientific">Alteriqipengyuania abyssalis</name>
    <dbReference type="NCBI Taxonomy" id="2860200"/>
    <lineage>
        <taxon>Bacteria</taxon>
        <taxon>Pseudomonadati</taxon>
        <taxon>Pseudomonadota</taxon>
        <taxon>Alphaproteobacteria</taxon>
        <taxon>Sphingomonadales</taxon>
        <taxon>Erythrobacteraceae</taxon>
        <taxon>Alteriqipengyuania</taxon>
    </lineage>
</organism>